<dbReference type="PANTHER" id="PTHR44200">
    <property type="entry name" value="DNAJ HOMOLOG SUBFAMILY C MEMBER 7"/>
    <property type="match status" value="1"/>
</dbReference>
<dbReference type="KEGG" id="bpg:Bathy01g04370"/>
<feature type="compositionally biased region" description="Low complexity" evidence="1">
    <location>
        <begin position="361"/>
        <end position="375"/>
    </location>
</feature>
<dbReference type="InterPro" id="IPR052758">
    <property type="entry name" value="SRC_co-chaperone"/>
</dbReference>
<dbReference type="AlphaFoldDB" id="K8EYB3"/>
<evidence type="ECO:0000313" key="3">
    <source>
        <dbReference type="EMBL" id="CCO14258.1"/>
    </source>
</evidence>
<dbReference type="Proteomes" id="UP000198341">
    <property type="component" value="Chromosome 1"/>
</dbReference>
<feature type="compositionally biased region" description="Polar residues" evidence="1">
    <location>
        <begin position="86"/>
        <end position="101"/>
    </location>
</feature>
<name>K8EYB3_9CHLO</name>
<keyword evidence="4" id="KW-1185">Reference proteome</keyword>
<dbReference type="Gene3D" id="1.25.40.10">
    <property type="entry name" value="Tetratricopeptide repeat domain"/>
    <property type="match status" value="2"/>
</dbReference>
<dbReference type="InterPro" id="IPR019734">
    <property type="entry name" value="TPR_rpt"/>
</dbReference>
<dbReference type="STRING" id="41875.K8EYB3"/>
<organism evidence="3 4">
    <name type="scientific">Bathycoccus prasinos</name>
    <dbReference type="NCBI Taxonomy" id="41875"/>
    <lineage>
        <taxon>Eukaryota</taxon>
        <taxon>Viridiplantae</taxon>
        <taxon>Chlorophyta</taxon>
        <taxon>Mamiellophyceae</taxon>
        <taxon>Mamiellales</taxon>
        <taxon>Bathycoccaceae</taxon>
        <taxon>Bathycoccus</taxon>
    </lineage>
</organism>
<feature type="region of interest" description="Disordered" evidence="1">
    <location>
        <begin position="1082"/>
        <end position="1117"/>
    </location>
</feature>
<evidence type="ECO:0000259" key="2">
    <source>
        <dbReference type="PROSITE" id="PS50076"/>
    </source>
</evidence>
<accession>K8EYB3</accession>
<feature type="compositionally biased region" description="Polar residues" evidence="1">
    <location>
        <begin position="254"/>
        <end position="264"/>
    </location>
</feature>
<protein>
    <submittedName>
        <fullName evidence="3">Ion channel putative</fullName>
    </submittedName>
</protein>
<feature type="compositionally biased region" description="Basic and acidic residues" evidence="1">
    <location>
        <begin position="1014"/>
        <end position="1024"/>
    </location>
</feature>
<feature type="domain" description="J" evidence="2">
    <location>
        <begin position="936"/>
        <end position="1025"/>
    </location>
</feature>
<dbReference type="Gene3D" id="1.10.287.110">
    <property type="entry name" value="DnaJ domain"/>
    <property type="match status" value="1"/>
</dbReference>
<feature type="compositionally biased region" description="Low complexity" evidence="1">
    <location>
        <begin position="125"/>
        <end position="155"/>
    </location>
</feature>
<dbReference type="GeneID" id="19018172"/>
<feature type="compositionally biased region" description="Polar residues" evidence="1">
    <location>
        <begin position="203"/>
        <end position="213"/>
    </location>
</feature>
<dbReference type="PANTHER" id="PTHR44200:SF1">
    <property type="entry name" value="DNAJ HOMOLOG SUBFAMILY C MEMBER 7"/>
    <property type="match status" value="1"/>
</dbReference>
<dbReference type="RefSeq" id="XP_007515379.1">
    <property type="nucleotide sequence ID" value="XM_007515317.1"/>
</dbReference>
<dbReference type="SMART" id="SM00028">
    <property type="entry name" value="TPR"/>
    <property type="match status" value="3"/>
</dbReference>
<reference evidence="3 4" key="1">
    <citation type="submission" date="2011-10" db="EMBL/GenBank/DDBJ databases">
        <authorList>
            <person name="Genoscope - CEA"/>
        </authorList>
    </citation>
    <scope>NUCLEOTIDE SEQUENCE [LARGE SCALE GENOMIC DNA]</scope>
    <source>
        <strain evidence="3 4">RCC 1105</strain>
    </source>
</reference>
<feature type="compositionally biased region" description="Gly residues" evidence="1">
    <location>
        <begin position="216"/>
        <end position="229"/>
    </location>
</feature>
<dbReference type="SUPFAM" id="SSF46565">
    <property type="entry name" value="Chaperone J-domain"/>
    <property type="match status" value="1"/>
</dbReference>
<feature type="region of interest" description="Disordered" evidence="1">
    <location>
        <begin position="1"/>
        <end position="295"/>
    </location>
</feature>
<evidence type="ECO:0000313" key="4">
    <source>
        <dbReference type="Proteomes" id="UP000198341"/>
    </source>
</evidence>
<sequence length="1117" mass="121308">MEEEEELEQRAEKRIMFFSPGHATTRTRTTSSGKKKTGGGFAAEGRVKSSYKSTRHSVRPTPSNPGGGKRNDDDNANPFGGVDPGFSSSAFTFGQKETSPTVFGDFREESSASPMSVVSEGTPASLNTNNTNSNNVEESPSSFGGFTSSPGFTFGQQRREEEPSPPNPQWAHIKTPTEFSPSMFAETHPGVRTTSFNTTTPTGSANATSTPLIFQSGGGDGSSEGGGFSGSATKPKSYSRSNSSKAKGSSSGGRMQNKSSANSDRMQEVPSDSKEAAKMATKAATSFRENGAFSPQAVLSNSFSKVTIGGESNNINGSGSPLPSASAFNVGYNFTTDGRPIPRIVNGEGARKPYKKFAVVKSPGSPKSPTTTGSSATNAFGRAMGSSPSRNSPSSEKEMEKMVNVEKDVKAYKLEANGLFQEASSFVNQDKDEQALKKFRAARDTYTRAIIMLESIAPSPDKHGSFSPSRNNGSGAPFLPTRQLLGREAGTLLSNRAASTLMVIQIEESRERAKEMDGKYTPDMLWKYRQKIQECIDDCMRARKADATYMKPILRQAKCHERLADFTAACACYTTIVSSSKASEKEKEEARVELEHAKRLKIISDVTYLTDARRALRRTPINGGESFVQNELLVKSAITDATDIEGRATHMPLDTRQLVACLKINALMICGQYKEALETLESFDFFAPLSPTKPKGTRNKHSPPRVVEPEDDMAVRENIIEMTLLRIVVHYGLGDVDDLERFAKQTNGFTGPTFGGSETGEPGGDGPEHKTFTMLDTFNAIRPDSGAIFAVLKDQYDARMCGNSAFSSGEYDEAEMHYTKCIAASNSSLSKQFVSAILCNRAAARMGAQKYIDAMLDCGRAIILDPTRAKAYSRRAAIFSHLRLFEKSLEDLNMYEKTADANGDVKQKNDAKSRAKELKAVEIKLEQQYGESAPIHARAILGFSDDSSTTSLSDSDITKAFKKLSLRAHADKVFHPNELPSHFVAGNEDVLKLLTEDANRVFNHLNVAKDALKTSADRRSHDASEYQWDSTVSVQRRRASSSSNSAGSRHGRPSARDFYSSNAEDAMFYNSFYESQSAFYTSRNAQNGGQGGPSSSSSRGGGRTSGSGRNRRGGHRR</sequence>
<dbReference type="InterPro" id="IPR001623">
    <property type="entry name" value="DnaJ_domain"/>
</dbReference>
<feature type="region of interest" description="Disordered" evidence="1">
    <location>
        <begin position="1014"/>
        <end position="1057"/>
    </location>
</feature>
<evidence type="ECO:0000256" key="1">
    <source>
        <dbReference type="SAM" id="MobiDB-lite"/>
    </source>
</evidence>
<gene>
    <name evidence="3" type="ORF">Bathy01g04370</name>
</gene>
<dbReference type="eggNOG" id="KOG0550">
    <property type="taxonomic scope" value="Eukaryota"/>
</dbReference>
<dbReference type="EMBL" id="FO082278">
    <property type="protein sequence ID" value="CCO14258.1"/>
    <property type="molecule type" value="Genomic_DNA"/>
</dbReference>
<feature type="compositionally biased region" description="Low complexity" evidence="1">
    <location>
        <begin position="1030"/>
        <end position="1048"/>
    </location>
</feature>
<dbReference type="InterPro" id="IPR036869">
    <property type="entry name" value="J_dom_sf"/>
</dbReference>
<dbReference type="PROSITE" id="PS50076">
    <property type="entry name" value="DNAJ_2"/>
    <property type="match status" value="1"/>
</dbReference>
<feature type="compositionally biased region" description="Basic and acidic residues" evidence="1">
    <location>
        <begin position="265"/>
        <end position="277"/>
    </location>
</feature>
<feature type="compositionally biased region" description="Low complexity" evidence="1">
    <location>
        <begin position="193"/>
        <end position="202"/>
    </location>
</feature>
<feature type="compositionally biased region" description="Low complexity" evidence="1">
    <location>
        <begin position="236"/>
        <end position="253"/>
    </location>
</feature>
<feature type="region of interest" description="Disordered" evidence="1">
    <location>
        <begin position="359"/>
        <end position="400"/>
    </location>
</feature>
<proteinExistence type="predicted"/>
<dbReference type="SUPFAM" id="SSF48452">
    <property type="entry name" value="TPR-like"/>
    <property type="match status" value="2"/>
</dbReference>
<dbReference type="InterPro" id="IPR011990">
    <property type="entry name" value="TPR-like_helical_dom_sf"/>
</dbReference>
<dbReference type="OrthoDB" id="1926212at2759"/>